<feature type="domain" description="Abortive infection protein-like C-terminal" evidence="1">
    <location>
        <begin position="199"/>
        <end position="280"/>
    </location>
</feature>
<evidence type="ECO:0000313" key="4">
    <source>
        <dbReference type="EMBL" id="RXR29734.1"/>
    </source>
</evidence>
<dbReference type="InterPro" id="IPR040508">
    <property type="entry name" value="AbiJ_NTD5"/>
</dbReference>
<sequence length="353" mass="38176">MQLQLREDAPSNLVELAVGKCLIAEMDAGRWRELGLKTGTRDVIVGHDRLLRSLSWGDDDYDACVYSILPTVLGYEPAEDLWDSEPPPSLRERFPNLPVVMDYIDLPAWLALHDSALFARLFETSVNDAALPDGTVITAAEQEAVRLEIHEMRRQIERIRRDYTTDPEAAIGQTKDLIETTCKTILGQTGDDRTKDELPALIKKTQIHLGLDPAEVSVEDPVAARAAKQIMGSVAQILNGAVQLRNAKGTGHGRSGTLLVNEALARMAVGMALPTVVYLIEVWEARTGGQPQDQPAPVAATVPSSSALEAGSILTHPTYGEGIITGVADTEHGAVATVNFGPSTGIHRVLANR</sequence>
<evidence type="ECO:0008006" key="7">
    <source>
        <dbReference type="Google" id="ProtNLM"/>
    </source>
</evidence>
<dbReference type="EMBL" id="SDJQ01000032">
    <property type="protein sequence ID" value="RXR29734.1"/>
    <property type="molecule type" value="Genomic_DNA"/>
</dbReference>
<evidence type="ECO:0000313" key="5">
    <source>
        <dbReference type="Proteomes" id="UP000289805"/>
    </source>
</evidence>
<dbReference type="Pfam" id="PF14355">
    <property type="entry name" value="Abi_C"/>
    <property type="match status" value="1"/>
</dbReference>
<evidence type="ECO:0000313" key="6">
    <source>
        <dbReference type="Proteomes" id="UP000290517"/>
    </source>
</evidence>
<dbReference type="InterPro" id="IPR026001">
    <property type="entry name" value="Abi-like_C"/>
</dbReference>
<dbReference type="EMBL" id="SDJR01000016">
    <property type="protein sequence ID" value="RXR21729.1"/>
    <property type="molecule type" value="Genomic_DNA"/>
</dbReference>
<name>A0A4Q1KLT1_9CELL</name>
<dbReference type="Proteomes" id="UP000290517">
    <property type="component" value="Unassembled WGS sequence"/>
</dbReference>
<accession>A0A4Q1KLT1</accession>
<dbReference type="OrthoDB" id="7061676at2"/>
<organism evidence="4 5">
    <name type="scientific">Oerskovia turbata</name>
    <dbReference type="NCBI Taxonomy" id="1713"/>
    <lineage>
        <taxon>Bacteria</taxon>
        <taxon>Bacillati</taxon>
        <taxon>Actinomycetota</taxon>
        <taxon>Actinomycetes</taxon>
        <taxon>Micrococcales</taxon>
        <taxon>Cellulomonadaceae</taxon>
        <taxon>Oerskovia</taxon>
    </lineage>
</organism>
<comment type="caution">
    <text evidence="4">The sequence shown here is derived from an EMBL/GenBank/DDBJ whole genome shotgun (WGS) entry which is preliminary data.</text>
</comment>
<reference evidence="5 6" key="1">
    <citation type="submission" date="2019-01" db="EMBL/GenBank/DDBJ databases">
        <title>Oerskovia turbata Genome sequencing and assembly.</title>
        <authorList>
            <person name="Dou T."/>
        </authorList>
    </citation>
    <scope>NUCLEOTIDE SEQUENCE [LARGE SCALE GENOMIC DNA]</scope>
    <source>
        <strain evidence="4 5">JCM12123</strain>
        <strain evidence="3 6">JCM3160</strain>
    </source>
</reference>
<dbReference type="Pfam" id="PF18865">
    <property type="entry name" value="AbiJ_NTD5"/>
    <property type="match status" value="1"/>
</dbReference>
<proteinExistence type="predicted"/>
<keyword evidence="6" id="KW-1185">Reference proteome</keyword>
<dbReference type="Proteomes" id="UP000289805">
    <property type="component" value="Unassembled WGS sequence"/>
</dbReference>
<gene>
    <name evidence="3" type="ORF">EQW73_17710</name>
    <name evidence="4" type="ORF">EQW78_17600</name>
</gene>
<evidence type="ECO:0000259" key="2">
    <source>
        <dbReference type="Pfam" id="PF18865"/>
    </source>
</evidence>
<dbReference type="AlphaFoldDB" id="A0A4Q1KLT1"/>
<evidence type="ECO:0000259" key="1">
    <source>
        <dbReference type="Pfam" id="PF14355"/>
    </source>
</evidence>
<evidence type="ECO:0000313" key="3">
    <source>
        <dbReference type="EMBL" id="RXR21729.1"/>
    </source>
</evidence>
<protein>
    <recommendedName>
        <fullName evidence="7">Abortive infection protein-like C-terminal domain-containing protein</fullName>
    </recommendedName>
</protein>
<feature type="domain" description="AbiJ N-terminal" evidence="2">
    <location>
        <begin position="17"/>
        <end position="72"/>
    </location>
</feature>
<dbReference type="RefSeq" id="WP_129429663.1">
    <property type="nucleotide sequence ID" value="NZ_JOFV01000025.1"/>
</dbReference>